<name>A0ABD1IIM5_SALDI</name>
<dbReference type="PANTHER" id="PTHR36052">
    <property type="entry name" value="EXCITATORY AMINO ACID TRANSPORTER"/>
    <property type="match status" value="1"/>
</dbReference>
<protein>
    <recommendedName>
        <fullName evidence="3">Excitatory amino acid transporter</fullName>
    </recommendedName>
</protein>
<evidence type="ECO:0000313" key="1">
    <source>
        <dbReference type="EMBL" id="KAL1567693.1"/>
    </source>
</evidence>
<sequence length="99" mass="11273">MTISSLKNLAKREREGEDMAISATMFGALLGLGTQVYSNALRKLPYMRHPWEHVLGMGLGALFVNQLIKFDAKAQEDLDKLLIKAKQANERRYFDDDEE</sequence>
<dbReference type="EMBL" id="JBEAFC010000002">
    <property type="protein sequence ID" value="KAL1567693.1"/>
    <property type="molecule type" value="Genomic_DNA"/>
</dbReference>
<dbReference type="Proteomes" id="UP001567538">
    <property type="component" value="Unassembled WGS sequence"/>
</dbReference>
<evidence type="ECO:0008006" key="3">
    <source>
        <dbReference type="Google" id="ProtNLM"/>
    </source>
</evidence>
<gene>
    <name evidence="1" type="ORF">AAHA92_03146</name>
</gene>
<dbReference type="PANTHER" id="PTHR36052:SF1">
    <property type="entry name" value="EXCITATORY AMINO ACID TRANSPORTER"/>
    <property type="match status" value="1"/>
</dbReference>
<organism evidence="1 2">
    <name type="scientific">Salvia divinorum</name>
    <name type="common">Maria pastora</name>
    <name type="synonym">Diviner's sage</name>
    <dbReference type="NCBI Taxonomy" id="28513"/>
    <lineage>
        <taxon>Eukaryota</taxon>
        <taxon>Viridiplantae</taxon>
        <taxon>Streptophyta</taxon>
        <taxon>Embryophyta</taxon>
        <taxon>Tracheophyta</taxon>
        <taxon>Spermatophyta</taxon>
        <taxon>Magnoliopsida</taxon>
        <taxon>eudicotyledons</taxon>
        <taxon>Gunneridae</taxon>
        <taxon>Pentapetalae</taxon>
        <taxon>asterids</taxon>
        <taxon>lamiids</taxon>
        <taxon>Lamiales</taxon>
        <taxon>Lamiaceae</taxon>
        <taxon>Nepetoideae</taxon>
        <taxon>Mentheae</taxon>
        <taxon>Salviinae</taxon>
        <taxon>Salvia</taxon>
        <taxon>Salvia subgen. Calosphace</taxon>
    </lineage>
</organism>
<keyword evidence="2" id="KW-1185">Reference proteome</keyword>
<evidence type="ECO:0000313" key="2">
    <source>
        <dbReference type="Proteomes" id="UP001567538"/>
    </source>
</evidence>
<accession>A0ABD1IIM5</accession>
<proteinExistence type="predicted"/>
<dbReference type="AlphaFoldDB" id="A0ABD1IIM5"/>
<comment type="caution">
    <text evidence="1">The sequence shown here is derived from an EMBL/GenBank/DDBJ whole genome shotgun (WGS) entry which is preliminary data.</text>
</comment>
<reference evidence="1 2" key="1">
    <citation type="submission" date="2024-06" db="EMBL/GenBank/DDBJ databases">
        <title>A chromosome level genome sequence of Diviner's sage (Salvia divinorum).</title>
        <authorList>
            <person name="Ford S.A."/>
            <person name="Ro D.-K."/>
            <person name="Ness R.W."/>
            <person name="Phillips M.A."/>
        </authorList>
    </citation>
    <scope>NUCLEOTIDE SEQUENCE [LARGE SCALE GENOMIC DNA]</scope>
    <source>
        <strain evidence="1">SAF-2024a</strain>
        <tissue evidence="1">Leaf</tissue>
    </source>
</reference>